<evidence type="ECO:0000256" key="1">
    <source>
        <dbReference type="ARBA" id="ARBA00022598"/>
    </source>
</evidence>
<gene>
    <name evidence="6" type="ORF">H8S64_12910</name>
</gene>
<dbReference type="InterPro" id="IPR052032">
    <property type="entry name" value="ATP-dep_AA_Ligase"/>
</dbReference>
<reference evidence="6 7" key="1">
    <citation type="submission" date="2020-08" db="EMBL/GenBank/DDBJ databases">
        <title>Genome public.</title>
        <authorList>
            <person name="Liu C."/>
            <person name="Sun Q."/>
        </authorList>
    </citation>
    <scope>NUCLEOTIDE SEQUENCE [LARGE SCALE GENOMIC DNA]</scope>
    <source>
        <strain evidence="6 7">NSJ-56</strain>
    </source>
</reference>
<dbReference type="InterPro" id="IPR011761">
    <property type="entry name" value="ATP-grasp"/>
</dbReference>
<evidence type="ECO:0000256" key="2">
    <source>
        <dbReference type="ARBA" id="ARBA00022741"/>
    </source>
</evidence>
<proteinExistence type="predicted"/>
<evidence type="ECO:0000256" key="3">
    <source>
        <dbReference type="ARBA" id="ARBA00022840"/>
    </source>
</evidence>
<dbReference type="Pfam" id="PF13535">
    <property type="entry name" value="ATP-grasp_4"/>
    <property type="match status" value="1"/>
</dbReference>
<dbReference type="InterPro" id="IPR040570">
    <property type="entry name" value="LAL_C2"/>
</dbReference>
<organism evidence="6 7">
    <name type="scientific">Butyricimonas hominis</name>
    <dbReference type="NCBI Taxonomy" id="2763032"/>
    <lineage>
        <taxon>Bacteria</taxon>
        <taxon>Pseudomonadati</taxon>
        <taxon>Bacteroidota</taxon>
        <taxon>Bacteroidia</taxon>
        <taxon>Bacteroidales</taxon>
        <taxon>Odoribacteraceae</taxon>
        <taxon>Butyricimonas</taxon>
    </lineage>
</organism>
<dbReference type="InterPro" id="IPR041472">
    <property type="entry name" value="BL00235/CARNS1_N"/>
</dbReference>
<keyword evidence="7" id="KW-1185">Reference proteome</keyword>
<dbReference type="Pfam" id="PF18603">
    <property type="entry name" value="LAL_C2"/>
    <property type="match status" value="1"/>
</dbReference>
<protein>
    <submittedName>
        <fullName evidence="6">ATP-grasp domain-containing protein</fullName>
    </submittedName>
</protein>
<name>A0ABR7D249_9BACT</name>
<accession>A0ABR7D249</accession>
<dbReference type="PROSITE" id="PS50975">
    <property type="entry name" value="ATP_GRASP"/>
    <property type="match status" value="1"/>
</dbReference>
<keyword evidence="1" id="KW-0436">Ligase</keyword>
<dbReference type="Pfam" id="PF18130">
    <property type="entry name" value="ATPgrasp_N"/>
    <property type="match status" value="1"/>
</dbReference>
<dbReference type="Gene3D" id="3.40.50.20">
    <property type="match status" value="1"/>
</dbReference>
<evidence type="ECO:0000313" key="6">
    <source>
        <dbReference type="EMBL" id="MBC5622001.1"/>
    </source>
</evidence>
<comment type="caution">
    <text evidence="6">The sequence shown here is derived from an EMBL/GenBank/DDBJ whole genome shotgun (WGS) entry which is preliminary data.</text>
</comment>
<sequence>MILGASILQFPAIRKAKEMGLDVIVVDMNPDAVGFKEEGITRLQISTIDTPKIVEAAREYRIDGIMTLASDMPMQTVAAVCEDLNLPGITPRTALNATNKAEMRICLKKNGVPVPEFYIVCEWGEFYDASKNFVEKFIVKPADNSGNRGIKLVTDFSIENLKEAYAYSKQYSRDGKILLEEYMEGDEFSVESISVHGVCNIIQITDKITSGKPYFVEMGHTQPSRYDTAKLRDIASVAKMGVEVLGINHGPSHTEIKYTAGGPKVVEIGARLGGDFITTHLVPLSTGVDMVTANIKCAIGEDPDIEKKHAKCSAVRFLQPQPGRLKSVSGITEAEAVNGVFEVGLLKHIGEIVPEMRNSLDRVAYVVVQGNTSDEVMAACEEAIKKIHFEIM</sequence>
<evidence type="ECO:0000313" key="7">
    <source>
        <dbReference type="Proteomes" id="UP000646484"/>
    </source>
</evidence>
<feature type="domain" description="ATP-grasp" evidence="5">
    <location>
        <begin position="104"/>
        <end position="299"/>
    </location>
</feature>
<dbReference type="Proteomes" id="UP000646484">
    <property type="component" value="Unassembled WGS sequence"/>
</dbReference>
<evidence type="ECO:0000259" key="5">
    <source>
        <dbReference type="PROSITE" id="PS50975"/>
    </source>
</evidence>
<dbReference type="PANTHER" id="PTHR43585">
    <property type="entry name" value="FUMIPYRROLE BIOSYNTHESIS PROTEIN C"/>
    <property type="match status" value="1"/>
</dbReference>
<evidence type="ECO:0000256" key="4">
    <source>
        <dbReference type="PROSITE-ProRule" id="PRU00409"/>
    </source>
</evidence>
<dbReference type="Gene3D" id="3.30.470.20">
    <property type="entry name" value="ATP-grasp fold, B domain"/>
    <property type="match status" value="1"/>
</dbReference>
<dbReference type="SUPFAM" id="SSF56059">
    <property type="entry name" value="Glutathione synthetase ATP-binding domain-like"/>
    <property type="match status" value="1"/>
</dbReference>
<keyword evidence="2 4" id="KW-0547">Nucleotide-binding</keyword>
<keyword evidence="3 4" id="KW-0067">ATP-binding</keyword>
<dbReference type="PANTHER" id="PTHR43585:SF2">
    <property type="entry name" value="ATP-GRASP ENZYME FSQD"/>
    <property type="match status" value="1"/>
</dbReference>
<dbReference type="EMBL" id="JACOOH010000005">
    <property type="protein sequence ID" value="MBC5622001.1"/>
    <property type="molecule type" value="Genomic_DNA"/>
</dbReference>